<gene>
    <name evidence="2" type="ORF">P8192_11150</name>
</gene>
<dbReference type="EMBL" id="CP121252">
    <property type="protein sequence ID" value="WFP15945.1"/>
    <property type="molecule type" value="Genomic_DNA"/>
</dbReference>
<dbReference type="Pfam" id="PF01494">
    <property type="entry name" value="FAD_binding_3"/>
    <property type="match status" value="1"/>
</dbReference>
<dbReference type="InterPro" id="IPR050407">
    <property type="entry name" value="Geranylgeranyl_reductase"/>
</dbReference>
<dbReference type="InterPro" id="IPR036188">
    <property type="entry name" value="FAD/NAD-bd_sf"/>
</dbReference>
<sequence>MVPTQSIPPAAPARSDHRAQVLIAGGGPAGATAAWHLAQAGVDVIVLEKTAFPREKVCGDGLTPQAVREMDLMGLDHPESEGWRHMRGLRLVAHGRAVEVPWPETATWPNYSLVRTRHDFDHLLAEHAVAAGARLLQRHSVTEALTSPAGTVIGLRAELLSETGRKTGKFQDFYADVVLACDGNSTRTAVSLGLEKRDDRPMGVAVRAYYDSPRHDDDWIESWLQLPDADGNPLPGYGWLFPVGDGTVNVGLGILDTSPQFGTLNYRTVLKDWTGALSESWGISEETRGSKILSAALPMGFNRTPQYVPGMLLVGDAAGMVSPFNGEGISFAMEAARHAADLTVTALASPTVSGREAQLSRYPRLTREEWGSHFALGTVFARLIGHPQVLRAALATGMSVPALLRVVVQIMSNVVDPDGASAVDRAVRIIESMVPAASTQDTQINQGASAVQVR</sequence>
<reference evidence="2 3" key="1">
    <citation type="submission" date="2023-04" db="EMBL/GenBank/DDBJ databases">
        <title>Funneling lignin-derived compounds into biodiesel using alkali-halophilic Citricoccus sp. P2.</title>
        <authorList>
            <person name="Luo C.-B."/>
        </authorList>
    </citation>
    <scope>NUCLEOTIDE SEQUENCE [LARGE SCALE GENOMIC DNA]</scope>
    <source>
        <strain evidence="2 3">P2</strain>
    </source>
</reference>
<feature type="domain" description="FAD-binding" evidence="1">
    <location>
        <begin position="19"/>
        <end position="339"/>
    </location>
</feature>
<dbReference type="PANTHER" id="PTHR42685:SF22">
    <property type="entry name" value="CONDITIONED MEDIUM FACTOR RECEPTOR 1"/>
    <property type="match status" value="1"/>
</dbReference>
<name>A0ABY8H4C6_9MICC</name>
<dbReference type="NCBIfam" id="TIGR02032">
    <property type="entry name" value="GG-red-SF"/>
    <property type="match status" value="1"/>
</dbReference>
<dbReference type="RefSeq" id="WP_278157115.1">
    <property type="nucleotide sequence ID" value="NZ_CP121252.1"/>
</dbReference>
<keyword evidence="3" id="KW-1185">Reference proteome</keyword>
<dbReference type="Proteomes" id="UP001219037">
    <property type="component" value="Chromosome"/>
</dbReference>
<evidence type="ECO:0000259" key="1">
    <source>
        <dbReference type="Pfam" id="PF01494"/>
    </source>
</evidence>
<dbReference type="InterPro" id="IPR011777">
    <property type="entry name" value="Geranylgeranyl_Rdtase_fam"/>
</dbReference>
<organism evidence="2 3">
    <name type="scientific">Citricoccus muralis</name>
    <dbReference type="NCBI Taxonomy" id="169134"/>
    <lineage>
        <taxon>Bacteria</taxon>
        <taxon>Bacillati</taxon>
        <taxon>Actinomycetota</taxon>
        <taxon>Actinomycetes</taxon>
        <taxon>Micrococcales</taxon>
        <taxon>Micrococcaceae</taxon>
        <taxon>Citricoccus</taxon>
    </lineage>
</organism>
<evidence type="ECO:0000313" key="3">
    <source>
        <dbReference type="Proteomes" id="UP001219037"/>
    </source>
</evidence>
<dbReference type="PRINTS" id="PR00420">
    <property type="entry name" value="RNGMNOXGNASE"/>
</dbReference>
<proteinExistence type="predicted"/>
<protein>
    <submittedName>
        <fullName evidence="2">Geranylgeranyl reductase family protein</fullName>
    </submittedName>
</protein>
<dbReference type="InterPro" id="IPR002938">
    <property type="entry name" value="FAD-bd"/>
</dbReference>
<dbReference type="PANTHER" id="PTHR42685">
    <property type="entry name" value="GERANYLGERANYL DIPHOSPHATE REDUCTASE"/>
    <property type="match status" value="1"/>
</dbReference>
<accession>A0ABY8H4C6</accession>
<evidence type="ECO:0000313" key="2">
    <source>
        <dbReference type="EMBL" id="WFP15945.1"/>
    </source>
</evidence>
<dbReference type="Gene3D" id="3.50.50.60">
    <property type="entry name" value="FAD/NAD(P)-binding domain"/>
    <property type="match status" value="1"/>
</dbReference>
<dbReference type="SUPFAM" id="SSF51905">
    <property type="entry name" value="FAD/NAD(P)-binding domain"/>
    <property type="match status" value="1"/>
</dbReference>